<keyword evidence="1" id="KW-0472">Membrane</keyword>
<feature type="transmembrane region" description="Helical" evidence="1">
    <location>
        <begin position="116"/>
        <end position="140"/>
    </location>
</feature>
<protein>
    <submittedName>
        <fullName evidence="2">Uncharacterized protein</fullName>
    </submittedName>
</protein>
<keyword evidence="1" id="KW-0812">Transmembrane</keyword>
<sequence length="152" mass="17393">MKKKVKDERVEHSKLEAYKEVLYVVAIILVISLFKKALIIKQGLESYAGEFICLGTIVLYIVLRNLWLGNLVRISETVNKKVVFLSTILSSLSVTLIFAINNYNTYSDKYSGIFDGLFWASILIIFIQHFIICGIGFYFLGKKAIKDRNLED</sequence>
<dbReference type="EMBL" id="LHQM01000010">
    <property type="protein sequence ID" value="KPJ22714.1"/>
    <property type="molecule type" value="Genomic_DNA"/>
</dbReference>
<feature type="transmembrane region" description="Helical" evidence="1">
    <location>
        <begin position="83"/>
        <end position="104"/>
    </location>
</feature>
<keyword evidence="1" id="KW-1133">Transmembrane helix</keyword>
<dbReference type="RefSeq" id="WP_054278524.1">
    <property type="nucleotide sequence ID" value="NZ_LHQM01000010.1"/>
</dbReference>
<dbReference type="AlphaFoldDB" id="A0A0P6S2E3"/>
<feature type="transmembrane region" description="Helical" evidence="1">
    <location>
        <begin position="46"/>
        <end position="63"/>
    </location>
</feature>
<reference evidence="2 3" key="1">
    <citation type="submission" date="2015-08" db="EMBL/GenBank/DDBJ databases">
        <title>Genome sequence of Streptococcus phocae subsp. phocae ATCC 51973T isolated from liver specimen obtained from seal.</title>
        <authorList>
            <person name="Avendano-Herrera R."/>
        </authorList>
    </citation>
    <scope>NUCLEOTIDE SEQUENCE [LARGE SCALE GENOMIC DNA]</scope>
    <source>
        <strain evidence="2 3">ATCC 51973</strain>
    </source>
</reference>
<evidence type="ECO:0000256" key="1">
    <source>
        <dbReference type="SAM" id="Phobius"/>
    </source>
</evidence>
<keyword evidence="3" id="KW-1185">Reference proteome</keyword>
<evidence type="ECO:0000313" key="3">
    <source>
        <dbReference type="Proteomes" id="UP000049578"/>
    </source>
</evidence>
<organism evidence="2 3">
    <name type="scientific">Streptococcus phocae</name>
    <dbReference type="NCBI Taxonomy" id="119224"/>
    <lineage>
        <taxon>Bacteria</taxon>
        <taxon>Bacillati</taxon>
        <taxon>Bacillota</taxon>
        <taxon>Bacilli</taxon>
        <taxon>Lactobacillales</taxon>
        <taxon>Streptococcaceae</taxon>
        <taxon>Streptococcus</taxon>
    </lineage>
</organism>
<dbReference type="Pfam" id="PF20563">
    <property type="entry name" value="DUF6773"/>
    <property type="match status" value="1"/>
</dbReference>
<comment type="caution">
    <text evidence="2">The sequence shown here is derived from an EMBL/GenBank/DDBJ whole genome shotgun (WGS) entry which is preliminary data.</text>
</comment>
<feature type="transmembrane region" description="Helical" evidence="1">
    <location>
        <begin position="21"/>
        <end position="40"/>
    </location>
</feature>
<name>A0A0P6S2E3_9STRE</name>
<accession>A0A0P6S2E3</accession>
<dbReference type="InterPro" id="IPR046664">
    <property type="entry name" value="DUF6773"/>
</dbReference>
<dbReference type="Proteomes" id="UP000049578">
    <property type="component" value="Unassembled WGS sequence"/>
</dbReference>
<dbReference type="PATRIC" id="fig|119224.3.peg.216"/>
<proteinExistence type="predicted"/>
<evidence type="ECO:0000313" key="2">
    <source>
        <dbReference type="EMBL" id="KPJ22714.1"/>
    </source>
</evidence>
<gene>
    <name evidence="2" type="ORF">AKK44_03450</name>
</gene>